<organism evidence="1 2">
    <name type="scientific">Naganishia cerealis</name>
    <dbReference type="NCBI Taxonomy" id="610337"/>
    <lineage>
        <taxon>Eukaryota</taxon>
        <taxon>Fungi</taxon>
        <taxon>Dikarya</taxon>
        <taxon>Basidiomycota</taxon>
        <taxon>Agaricomycotina</taxon>
        <taxon>Tremellomycetes</taxon>
        <taxon>Filobasidiales</taxon>
        <taxon>Filobasidiaceae</taxon>
        <taxon>Naganishia</taxon>
    </lineage>
</organism>
<accession>A0ACC2W155</accession>
<keyword evidence="2" id="KW-1185">Reference proteome</keyword>
<comment type="caution">
    <text evidence="1">The sequence shown here is derived from an EMBL/GenBank/DDBJ whole genome shotgun (WGS) entry which is preliminary data.</text>
</comment>
<name>A0ACC2W155_9TREE</name>
<dbReference type="EMBL" id="JASBWR010000036">
    <property type="protein sequence ID" value="KAJ9105065.1"/>
    <property type="molecule type" value="Genomic_DNA"/>
</dbReference>
<reference evidence="1" key="1">
    <citation type="submission" date="2023-04" db="EMBL/GenBank/DDBJ databases">
        <title>Draft Genome sequencing of Naganishia species isolated from polar environments using Oxford Nanopore Technology.</title>
        <authorList>
            <person name="Leo P."/>
            <person name="Venkateswaran K."/>
        </authorList>
    </citation>
    <scope>NUCLEOTIDE SEQUENCE</scope>
    <source>
        <strain evidence="1">MNA-CCFEE 5261</strain>
    </source>
</reference>
<evidence type="ECO:0000313" key="2">
    <source>
        <dbReference type="Proteomes" id="UP001241377"/>
    </source>
</evidence>
<evidence type="ECO:0000313" key="1">
    <source>
        <dbReference type="EMBL" id="KAJ9105065.1"/>
    </source>
</evidence>
<dbReference type="Proteomes" id="UP001241377">
    <property type="component" value="Unassembled WGS sequence"/>
</dbReference>
<sequence>MPSEPASNNPGSSNQETHLTQSGEPDKRFKEHGGGQHGHQGESFAFDKGDGSSSLVTEGTGEDTGTHKPSAHDGLKEDGTPDKRKSSEHGFGGDRERASEAGQKGGSASYDNGGLTK</sequence>
<gene>
    <name evidence="1" type="ORF">QFC19_003697</name>
</gene>
<protein>
    <submittedName>
        <fullName evidence="1">Uncharacterized protein</fullName>
    </submittedName>
</protein>
<proteinExistence type="predicted"/>